<comment type="caution">
    <text evidence="6">The sequence shown here is derived from an EMBL/GenBank/DDBJ whole genome shotgun (WGS) entry which is preliminary data.</text>
</comment>
<evidence type="ECO:0000256" key="1">
    <source>
        <dbReference type="ARBA" id="ARBA00022723"/>
    </source>
</evidence>
<dbReference type="Pfam" id="PF13639">
    <property type="entry name" value="zf-RING_2"/>
    <property type="match status" value="1"/>
</dbReference>
<keyword evidence="3" id="KW-0862">Zinc</keyword>
<evidence type="ECO:0000313" key="7">
    <source>
        <dbReference type="Proteomes" id="UP001470230"/>
    </source>
</evidence>
<evidence type="ECO:0000256" key="2">
    <source>
        <dbReference type="ARBA" id="ARBA00022771"/>
    </source>
</evidence>
<keyword evidence="2 4" id="KW-0863">Zinc-finger</keyword>
<proteinExistence type="predicted"/>
<dbReference type="InterPro" id="IPR036283">
    <property type="entry name" value="NOB1_Zf-like_sf"/>
</dbReference>
<evidence type="ECO:0000313" key="6">
    <source>
        <dbReference type="EMBL" id="KAK8848249.1"/>
    </source>
</evidence>
<dbReference type="Gene3D" id="3.30.40.10">
    <property type="entry name" value="Zinc/RING finger domain, C3HC4 (zinc finger)"/>
    <property type="match status" value="1"/>
</dbReference>
<dbReference type="InterPro" id="IPR013083">
    <property type="entry name" value="Znf_RING/FYVE/PHD"/>
</dbReference>
<keyword evidence="1" id="KW-0479">Metal-binding</keyword>
<dbReference type="Proteomes" id="UP001470230">
    <property type="component" value="Unassembled WGS sequence"/>
</dbReference>
<reference evidence="6 7" key="1">
    <citation type="submission" date="2024-04" db="EMBL/GenBank/DDBJ databases">
        <title>Tritrichomonas musculus Genome.</title>
        <authorList>
            <person name="Alves-Ferreira E."/>
            <person name="Grigg M."/>
            <person name="Lorenzi H."/>
            <person name="Galac M."/>
        </authorList>
    </citation>
    <scope>NUCLEOTIDE SEQUENCE [LARGE SCALE GENOMIC DNA]</scope>
    <source>
        <strain evidence="6 7">EAF2021</strain>
    </source>
</reference>
<evidence type="ECO:0000256" key="4">
    <source>
        <dbReference type="PROSITE-ProRule" id="PRU00175"/>
    </source>
</evidence>
<dbReference type="SUPFAM" id="SSF57850">
    <property type="entry name" value="RING/U-box"/>
    <property type="match status" value="1"/>
</dbReference>
<dbReference type="SMART" id="SM00184">
    <property type="entry name" value="RING"/>
    <property type="match status" value="1"/>
</dbReference>
<name>A0ABR2HKN8_9EUKA</name>
<dbReference type="InterPro" id="IPR051834">
    <property type="entry name" value="RING_finger_E3_ligase"/>
</dbReference>
<dbReference type="PANTHER" id="PTHR45931">
    <property type="entry name" value="SI:CH211-59O9.10"/>
    <property type="match status" value="1"/>
</dbReference>
<dbReference type="EMBL" id="JAPFFF010000027">
    <property type="protein sequence ID" value="KAK8848249.1"/>
    <property type="molecule type" value="Genomic_DNA"/>
</dbReference>
<dbReference type="PROSITE" id="PS50089">
    <property type="entry name" value="ZF_RING_2"/>
    <property type="match status" value="1"/>
</dbReference>
<keyword evidence="7" id="KW-1185">Reference proteome</keyword>
<dbReference type="PANTHER" id="PTHR45931:SF3">
    <property type="entry name" value="RING ZINC FINGER-CONTAINING PROTEIN"/>
    <property type="match status" value="1"/>
</dbReference>
<accession>A0ABR2HKN8</accession>
<sequence>MNMLWCYQCKKIVPDDGNYICSLCGGGYVERESYILEEEGGSPEGMRELDLAVNPVTIYQGDFMRGGISIALRLNDLSSAHLLSFFRSILQSRAGNTRIHSRTTIGASFGGRIGDYVIGNEDQVRALAEHLFSLDRQSLGSRPAEQKFVTSLREVPFDQSKFPEDINSCMICLEQLKPGEKVIVLECGHPFHKECINPWLKIHSECPNCRFKLPSA</sequence>
<dbReference type="CDD" id="cd16454">
    <property type="entry name" value="RING-H2_PA-TM-RING"/>
    <property type="match status" value="1"/>
</dbReference>
<protein>
    <recommendedName>
        <fullName evidence="5">RING-type domain-containing protein</fullName>
    </recommendedName>
</protein>
<evidence type="ECO:0000256" key="3">
    <source>
        <dbReference type="ARBA" id="ARBA00022833"/>
    </source>
</evidence>
<dbReference type="SUPFAM" id="SSF144206">
    <property type="entry name" value="NOB1 zinc finger-like"/>
    <property type="match status" value="1"/>
</dbReference>
<dbReference type="InterPro" id="IPR001841">
    <property type="entry name" value="Znf_RING"/>
</dbReference>
<gene>
    <name evidence="6" type="ORF">M9Y10_019305</name>
</gene>
<organism evidence="6 7">
    <name type="scientific">Tritrichomonas musculus</name>
    <dbReference type="NCBI Taxonomy" id="1915356"/>
    <lineage>
        <taxon>Eukaryota</taxon>
        <taxon>Metamonada</taxon>
        <taxon>Parabasalia</taxon>
        <taxon>Tritrichomonadida</taxon>
        <taxon>Tritrichomonadidae</taxon>
        <taxon>Tritrichomonas</taxon>
    </lineage>
</organism>
<evidence type="ECO:0000259" key="5">
    <source>
        <dbReference type="PROSITE" id="PS50089"/>
    </source>
</evidence>
<feature type="domain" description="RING-type" evidence="5">
    <location>
        <begin position="169"/>
        <end position="210"/>
    </location>
</feature>